<dbReference type="Gene3D" id="2.10.109.10">
    <property type="entry name" value="Umud Fragment, subunit A"/>
    <property type="match status" value="1"/>
</dbReference>
<dbReference type="InterPro" id="IPR001547">
    <property type="entry name" value="Glyco_hydro_5"/>
</dbReference>
<keyword evidence="11" id="KW-1185">Reference proteome</keyword>
<dbReference type="PANTHER" id="PTHR31451:SF52">
    <property type="entry name" value="MANNAN ENDO-1,4-BETA-MANNOSIDASE"/>
    <property type="match status" value="1"/>
</dbReference>
<proteinExistence type="inferred from homology"/>
<dbReference type="SUPFAM" id="SSF51445">
    <property type="entry name" value="(Trans)glycosidases"/>
    <property type="match status" value="1"/>
</dbReference>
<dbReference type="CDD" id="cd06530">
    <property type="entry name" value="S26_SPase_I"/>
    <property type="match status" value="1"/>
</dbReference>
<evidence type="ECO:0000313" key="10">
    <source>
        <dbReference type="EMBL" id="RYR61522.1"/>
    </source>
</evidence>
<dbReference type="PROSITE" id="PS00761">
    <property type="entry name" value="SPASE_I_3"/>
    <property type="match status" value="1"/>
</dbReference>
<dbReference type="GO" id="GO:0004252">
    <property type="term" value="F:serine-type endopeptidase activity"/>
    <property type="evidence" value="ECO:0007669"/>
    <property type="project" value="InterPro"/>
</dbReference>
<evidence type="ECO:0000256" key="2">
    <source>
        <dbReference type="ARBA" id="ARBA00005641"/>
    </source>
</evidence>
<dbReference type="GO" id="GO:0016985">
    <property type="term" value="F:mannan endo-1,4-beta-mannosidase activity"/>
    <property type="evidence" value="ECO:0007669"/>
    <property type="project" value="UniProtKB-EC"/>
</dbReference>
<evidence type="ECO:0000259" key="8">
    <source>
        <dbReference type="Pfam" id="PF10502"/>
    </source>
</evidence>
<comment type="caution">
    <text evidence="10">The sequence shown here is derived from an EMBL/GenBank/DDBJ whole genome shotgun (WGS) entry which is preliminary data.</text>
</comment>
<dbReference type="Pfam" id="PF26410">
    <property type="entry name" value="GH5_mannosidase"/>
    <property type="match status" value="1"/>
</dbReference>
<feature type="region of interest" description="Disordered" evidence="7">
    <location>
        <begin position="1"/>
        <end position="26"/>
    </location>
</feature>
<dbReference type="GO" id="GO:0000272">
    <property type="term" value="P:polysaccharide catabolic process"/>
    <property type="evidence" value="ECO:0007669"/>
    <property type="project" value="InterPro"/>
</dbReference>
<reference evidence="10 11" key="1">
    <citation type="submission" date="2019-01" db="EMBL/GenBank/DDBJ databases">
        <title>Sequencing of cultivated peanut Arachis hypogaea provides insights into genome evolution and oil improvement.</title>
        <authorList>
            <person name="Chen X."/>
        </authorList>
    </citation>
    <scope>NUCLEOTIDE SEQUENCE [LARGE SCALE GENOMIC DNA]</scope>
    <source>
        <strain evidence="11">cv. Fuhuasheng</strain>
        <tissue evidence="10">Leaves</tissue>
    </source>
</reference>
<comment type="catalytic activity">
    <reaction evidence="1">
        <text>Random hydrolysis of (1-&gt;4)-beta-D-mannosidic linkages in mannans, galactomannans and glucomannans.</text>
        <dbReference type="EC" id="3.2.1.78"/>
    </reaction>
</comment>
<evidence type="ECO:0000256" key="1">
    <source>
        <dbReference type="ARBA" id="ARBA00001678"/>
    </source>
</evidence>
<evidence type="ECO:0000259" key="9">
    <source>
        <dbReference type="Pfam" id="PF26410"/>
    </source>
</evidence>
<dbReference type="STRING" id="3818.A0A445DED5"/>
<accession>A0A445DED5</accession>
<evidence type="ECO:0000256" key="7">
    <source>
        <dbReference type="SAM" id="MobiDB-lite"/>
    </source>
</evidence>
<comment type="similarity">
    <text evidence="2">Belongs to the glycosyl hydrolase 5 (cellulase A) family.</text>
</comment>
<dbReference type="SUPFAM" id="SSF51306">
    <property type="entry name" value="LexA/Signal peptidase"/>
    <property type="match status" value="1"/>
</dbReference>
<feature type="domain" description="Glycoside hydrolase family 5" evidence="9">
    <location>
        <begin position="345"/>
        <end position="659"/>
    </location>
</feature>
<dbReference type="EC" id="3.2.1.78" evidence="3"/>
<feature type="domain" description="Peptidase S26" evidence="8">
    <location>
        <begin position="90"/>
        <end position="166"/>
    </location>
</feature>
<dbReference type="InterPro" id="IPR019758">
    <property type="entry name" value="Pept_S26A_signal_pept_1_CS"/>
</dbReference>
<feature type="domain" description="Peptidase S26" evidence="8">
    <location>
        <begin position="176"/>
        <end position="210"/>
    </location>
</feature>
<organism evidence="10 11">
    <name type="scientific">Arachis hypogaea</name>
    <name type="common">Peanut</name>
    <dbReference type="NCBI Taxonomy" id="3818"/>
    <lineage>
        <taxon>Eukaryota</taxon>
        <taxon>Viridiplantae</taxon>
        <taxon>Streptophyta</taxon>
        <taxon>Embryophyta</taxon>
        <taxon>Tracheophyta</taxon>
        <taxon>Spermatophyta</taxon>
        <taxon>Magnoliopsida</taxon>
        <taxon>eudicotyledons</taxon>
        <taxon>Gunneridae</taxon>
        <taxon>Pentapetalae</taxon>
        <taxon>rosids</taxon>
        <taxon>fabids</taxon>
        <taxon>Fabales</taxon>
        <taxon>Fabaceae</taxon>
        <taxon>Papilionoideae</taxon>
        <taxon>50 kb inversion clade</taxon>
        <taxon>dalbergioids sensu lato</taxon>
        <taxon>Dalbergieae</taxon>
        <taxon>Pterocarpus clade</taxon>
        <taxon>Arachis</taxon>
    </lineage>
</organism>
<dbReference type="PRINTS" id="PR00727">
    <property type="entry name" value="LEADERPTASE"/>
</dbReference>
<name>A0A445DED5_ARAHY</name>
<evidence type="ECO:0000256" key="6">
    <source>
        <dbReference type="PIRSR" id="PIRSR600223-1"/>
    </source>
</evidence>
<evidence type="ECO:0000256" key="3">
    <source>
        <dbReference type="ARBA" id="ARBA00012706"/>
    </source>
</evidence>
<dbReference type="AlphaFoldDB" id="A0A445DED5"/>
<dbReference type="InterPro" id="IPR045053">
    <property type="entry name" value="MAN-like"/>
</dbReference>
<dbReference type="GO" id="GO:0016020">
    <property type="term" value="C:membrane"/>
    <property type="evidence" value="ECO:0007669"/>
    <property type="project" value="InterPro"/>
</dbReference>
<dbReference type="InterPro" id="IPR017853">
    <property type="entry name" value="GH"/>
</dbReference>
<keyword evidence="4" id="KW-0378">Hydrolase</keyword>
<dbReference type="Proteomes" id="UP000289738">
    <property type="component" value="Chromosome A04"/>
</dbReference>
<feature type="active site" evidence="6">
    <location>
        <position position="154"/>
    </location>
</feature>
<feature type="region of interest" description="Disordered" evidence="7">
    <location>
        <begin position="306"/>
        <end position="328"/>
    </location>
</feature>
<gene>
    <name evidence="10" type="ORF">Ahy_A04g018691</name>
</gene>
<protein>
    <recommendedName>
        <fullName evidence="3">mannan endo-1,4-beta-mannosidase</fullName>
        <ecNumber evidence="3">3.2.1.78</ecNumber>
    </recommendedName>
</protein>
<evidence type="ECO:0000256" key="5">
    <source>
        <dbReference type="ARBA" id="ARBA00023295"/>
    </source>
</evidence>
<feature type="compositionally biased region" description="Basic and acidic residues" evidence="7">
    <location>
        <begin position="309"/>
        <end position="322"/>
    </location>
</feature>
<dbReference type="NCBIfam" id="TIGR02227">
    <property type="entry name" value="sigpep_I_bact"/>
    <property type="match status" value="1"/>
</dbReference>
<dbReference type="InterPro" id="IPR036286">
    <property type="entry name" value="LexA/Signal_pep-like_sf"/>
</dbReference>
<feature type="active site" evidence="6">
    <location>
        <position position="110"/>
    </location>
</feature>
<dbReference type="Gene3D" id="3.20.20.80">
    <property type="entry name" value="Glycosidases"/>
    <property type="match status" value="1"/>
</dbReference>
<dbReference type="InterPro" id="IPR000223">
    <property type="entry name" value="Pept_S26A_signal_pept_1"/>
</dbReference>
<dbReference type="PANTHER" id="PTHR31451">
    <property type="match status" value="1"/>
</dbReference>
<keyword evidence="5" id="KW-0326">Glycosidase</keyword>
<dbReference type="EMBL" id="SDMP01000004">
    <property type="protein sequence ID" value="RYR61522.1"/>
    <property type="molecule type" value="Genomic_DNA"/>
</dbReference>
<dbReference type="InterPro" id="IPR019533">
    <property type="entry name" value="Peptidase_S26"/>
</dbReference>
<evidence type="ECO:0000256" key="4">
    <source>
        <dbReference type="ARBA" id="ARBA00022801"/>
    </source>
</evidence>
<sequence>MYIQLSAAASPSSGAPQSSLTSSSKSEFVASSRRLSPARQCSLPASCRPSISVKSPPPALAEAMGFRNLGLLGSFAKEGLEKAFSLGKFFCFLHVTDTYLVTFVVTSGPSMLPTIDLIPTMFLGERISTRFGKVTRGDIVIIRSPQNPRKLIAKRLAGMEDDTVTYISNPDEPDKQETIVVPKGHVWIQGDNAYKSNDSRNFGAVPYGLIQHRLFWRVLDLSGNTDVSVLYDSQVKFNEIQLHKSPFRRFPLSLLSLFSFDLIPAKRARVLWLPRQPITMKRLQLGTISLVLLLIILTKSSTTNAVEDDSVKNEESDKEEQNHVPNSTSSYGIEIVGEMEEDEWEMVQKRGNQFVLNEKPFYINGFNTYWLMVFAVDESTRGKVTEVFQQASSVGMTVCRTWAFNDAQWRALQKSPSVYDEDVFKALDFVVSEAKKSKIRLILSLANNWEAYGGKAQYVKWGKDAGLNVSSDDDFFSHPTLRTYYKNHTVLNRVNTLTNITYKEDPTIFAWELMNEPRCTSDPTGDKLQDWIQEMAFHVKKIDAKHLVEIGVEGFYGPSTPHRTQFNPNSYATQVGTDFIRNHQQISESHLEFITSWMKSHIEDAEKHLGMPIIFAEFGVSSKDPGYNATYRDNLITSVYKTILNSTKKGGSGGGTLLWQVFPEGTDNMDDGYAIVLSKSPSTSAVVSLQSSRLALFNSMCSSKFQWSCKKKKVIYDPHDEF</sequence>
<feature type="compositionally biased region" description="Low complexity" evidence="7">
    <location>
        <begin position="1"/>
        <end position="24"/>
    </location>
</feature>
<dbReference type="Pfam" id="PF10502">
    <property type="entry name" value="Peptidase_S26"/>
    <property type="match status" value="2"/>
</dbReference>
<dbReference type="GO" id="GO:0006465">
    <property type="term" value="P:signal peptide processing"/>
    <property type="evidence" value="ECO:0007669"/>
    <property type="project" value="InterPro"/>
</dbReference>
<evidence type="ECO:0000313" key="11">
    <source>
        <dbReference type="Proteomes" id="UP000289738"/>
    </source>
</evidence>